<sequence length="260" mass="27519">MAVLRRLRRSVRLTRPPVRDSGRGAEARARRSTARSFPDADGGRRPAPRADHPAVRRAEGDHQIDQAVRNVTSRQDGRYMRRTRAVLPGATLAIGTALLLTSLPGGVAVAGTAVPQVRVMPLGDSITWGVGSPSASSYRAPLAALVGQQPSYAVQFVGSQNSGTLTDQSNEGHSGYVISQIRDGIDDWLSAARPDVVVLHIGINDLDRGIDVPNAPARLADLVDRIHTDRPGAAVVMLGLIPTTPGLGTQVAAYNAARRG</sequence>
<proteinExistence type="predicted"/>
<dbReference type="Pfam" id="PF13472">
    <property type="entry name" value="Lipase_GDSL_2"/>
    <property type="match status" value="1"/>
</dbReference>
<evidence type="ECO:0000259" key="3">
    <source>
        <dbReference type="Pfam" id="PF13472"/>
    </source>
</evidence>
<organism evidence="4 5">
    <name type="scientific">Actinacidiphila alni</name>
    <dbReference type="NCBI Taxonomy" id="380248"/>
    <lineage>
        <taxon>Bacteria</taxon>
        <taxon>Bacillati</taxon>
        <taxon>Actinomycetota</taxon>
        <taxon>Actinomycetes</taxon>
        <taxon>Kitasatosporales</taxon>
        <taxon>Streptomycetaceae</taxon>
        <taxon>Actinacidiphila</taxon>
    </lineage>
</organism>
<dbReference type="SUPFAM" id="SSF52266">
    <property type="entry name" value="SGNH hydrolase"/>
    <property type="match status" value="1"/>
</dbReference>
<dbReference type="InterPro" id="IPR036514">
    <property type="entry name" value="SGNH_hydro_sf"/>
</dbReference>
<dbReference type="STRING" id="380248.SAMN05216251_101417"/>
<evidence type="ECO:0000256" key="2">
    <source>
        <dbReference type="SAM" id="Phobius"/>
    </source>
</evidence>
<keyword evidence="2" id="KW-0472">Membrane</keyword>
<keyword evidence="5" id="KW-1185">Reference proteome</keyword>
<dbReference type="EMBL" id="FONG01000001">
    <property type="protein sequence ID" value="SFE07556.1"/>
    <property type="molecule type" value="Genomic_DNA"/>
</dbReference>
<reference evidence="4 5" key="1">
    <citation type="submission" date="2016-10" db="EMBL/GenBank/DDBJ databases">
        <authorList>
            <person name="de Groot N.N."/>
        </authorList>
    </citation>
    <scope>NUCLEOTIDE SEQUENCE [LARGE SCALE GENOMIC DNA]</scope>
    <source>
        <strain evidence="4 5">CGMCC 4.3510</strain>
    </source>
</reference>
<feature type="compositionally biased region" description="Basic residues" evidence="1">
    <location>
        <begin position="1"/>
        <end position="12"/>
    </location>
</feature>
<dbReference type="AlphaFoldDB" id="A0A1I1XJN9"/>
<evidence type="ECO:0000256" key="1">
    <source>
        <dbReference type="SAM" id="MobiDB-lite"/>
    </source>
</evidence>
<dbReference type="InterPro" id="IPR051532">
    <property type="entry name" value="Ester_Hydrolysis_Enzymes"/>
</dbReference>
<dbReference type="Gene3D" id="3.40.50.1110">
    <property type="entry name" value="SGNH hydrolase"/>
    <property type="match status" value="1"/>
</dbReference>
<dbReference type="InterPro" id="IPR013830">
    <property type="entry name" value="SGNH_hydro"/>
</dbReference>
<keyword evidence="2" id="KW-1133">Transmembrane helix</keyword>
<feature type="region of interest" description="Disordered" evidence="1">
    <location>
        <begin position="1"/>
        <end position="61"/>
    </location>
</feature>
<accession>A0A1I1XJN9</accession>
<feature type="domain" description="SGNH hydrolase-type esterase" evidence="3">
    <location>
        <begin position="122"/>
        <end position="257"/>
    </location>
</feature>
<feature type="transmembrane region" description="Helical" evidence="2">
    <location>
        <begin position="85"/>
        <end position="110"/>
    </location>
</feature>
<keyword evidence="2" id="KW-0812">Transmembrane</keyword>
<keyword evidence="4" id="KW-0378">Hydrolase</keyword>
<name>A0A1I1XJN9_9ACTN</name>
<feature type="compositionally biased region" description="Basic and acidic residues" evidence="1">
    <location>
        <begin position="17"/>
        <end position="29"/>
    </location>
</feature>
<protein>
    <submittedName>
        <fullName evidence="4">GDSL-like Lipase/Acylhydrolase family protein</fullName>
    </submittedName>
</protein>
<dbReference type="PANTHER" id="PTHR30383:SF5">
    <property type="entry name" value="SGNH HYDROLASE-TYPE ESTERASE DOMAIN-CONTAINING PROTEIN"/>
    <property type="match status" value="1"/>
</dbReference>
<gene>
    <name evidence="4" type="ORF">SAMN05216251_101417</name>
</gene>
<dbReference type="GO" id="GO:0004622">
    <property type="term" value="F:phosphatidylcholine lysophospholipase activity"/>
    <property type="evidence" value="ECO:0007669"/>
    <property type="project" value="TreeGrafter"/>
</dbReference>
<evidence type="ECO:0000313" key="4">
    <source>
        <dbReference type="EMBL" id="SFE07556.1"/>
    </source>
</evidence>
<feature type="compositionally biased region" description="Basic and acidic residues" evidence="1">
    <location>
        <begin position="41"/>
        <end position="61"/>
    </location>
</feature>
<evidence type="ECO:0000313" key="5">
    <source>
        <dbReference type="Proteomes" id="UP000199323"/>
    </source>
</evidence>
<dbReference type="CDD" id="cd01833">
    <property type="entry name" value="XynB_like"/>
    <property type="match status" value="1"/>
</dbReference>
<dbReference type="PANTHER" id="PTHR30383">
    <property type="entry name" value="THIOESTERASE 1/PROTEASE 1/LYSOPHOSPHOLIPASE L1"/>
    <property type="match status" value="1"/>
</dbReference>
<dbReference type="Proteomes" id="UP000199323">
    <property type="component" value="Unassembled WGS sequence"/>
</dbReference>